<dbReference type="RefSeq" id="WP_345401863.1">
    <property type="nucleotide sequence ID" value="NZ_BAABHG010000013.1"/>
</dbReference>
<protein>
    <recommendedName>
        <fullName evidence="4">Excreted virulence factor EspC, type VII ESX diderm</fullName>
    </recommendedName>
</protein>
<feature type="coiled-coil region" evidence="1">
    <location>
        <begin position="79"/>
        <end position="106"/>
    </location>
</feature>
<evidence type="ECO:0000256" key="1">
    <source>
        <dbReference type="SAM" id="Coils"/>
    </source>
</evidence>
<evidence type="ECO:0000313" key="3">
    <source>
        <dbReference type="Proteomes" id="UP001597419"/>
    </source>
</evidence>
<dbReference type="Proteomes" id="UP001597419">
    <property type="component" value="Unassembled WGS sequence"/>
</dbReference>
<comment type="caution">
    <text evidence="2">The sequence shown here is derived from an EMBL/GenBank/DDBJ whole genome shotgun (WGS) entry which is preliminary data.</text>
</comment>
<keyword evidence="3" id="KW-1185">Reference proteome</keyword>
<evidence type="ECO:0000313" key="2">
    <source>
        <dbReference type="EMBL" id="MFD2457001.1"/>
    </source>
</evidence>
<proteinExistence type="predicted"/>
<accession>A0ABW5G718</accession>
<gene>
    <name evidence="2" type="ORF">ACFSYJ_00250</name>
</gene>
<organism evidence="2 3">
    <name type="scientific">Amycolatopsis samaneae</name>
    <dbReference type="NCBI Taxonomy" id="664691"/>
    <lineage>
        <taxon>Bacteria</taxon>
        <taxon>Bacillati</taxon>
        <taxon>Actinomycetota</taxon>
        <taxon>Actinomycetes</taxon>
        <taxon>Pseudonocardiales</taxon>
        <taxon>Pseudonocardiaceae</taxon>
        <taxon>Amycolatopsis</taxon>
    </lineage>
</organism>
<name>A0ABW5G718_9PSEU</name>
<reference evidence="3" key="1">
    <citation type="journal article" date="2019" name="Int. J. Syst. Evol. Microbiol.">
        <title>The Global Catalogue of Microorganisms (GCM) 10K type strain sequencing project: providing services to taxonomists for standard genome sequencing and annotation.</title>
        <authorList>
            <consortium name="The Broad Institute Genomics Platform"/>
            <consortium name="The Broad Institute Genome Sequencing Center for Infectious Disease"/>
            <person name="Wu L."/>
            <person name="Ma J."/>
        </authorList>
    </citation>
    <scope>NUCLEOTIDE SEQUENCE [LARGE SCALE GENOMIC DNA]</scope>
    <source>
        <strain evidence="3">CGMCC 4.7643</strain>
    </source>
</reference>
<dbReference type="EMBL" id="JBHUKU010000001">
    <property type="protein sequence ID" value="MFD2457001.1"/>
    <property type="molecule type" value="Genomic_DNA"/>
</dbReference>
<sequence>MSELGTKPPFDVRGFAVAPELANDAYAKISALQDVVGEMVREAKVLGRTIPLGGGYATEVGRFMAEYGIGGKGSAVQSLTAFGKELENLKNRMAEALGRYQRQDEAAADGVDCVGG</sequence>
<evidence type="ECO:0008006" key="4">
    <source>
        <dbReference type="Google" id="ProtNLM"/>
    </source>
</evidence>
<keyword evidence="1" id="KW-0175">Coiled coil</keyword>